<evidence type="ECO:0000256" key="2">
    <source>
        <dbReference type="ARBA" id="ARBA00010617"/>
    </source>
</evidence>
<name>A0A6A6QRY9_9PEZI</name>
<keyword evidence="6 8" id="KW-0503">Monooxygenase</keyword>
<dbReference type="GO" id="GO:0016705">
    <property type="term" value="F:oxidoreductase activity, acting on paired donors, with incorporation or reduction of molecular oxygen"/>
    <property type="evidence" value="ECO:0007669"/>
    <property type="project" value="InterPro"/>
</dbReference>
<dbReference type="OrthoDB" id="3945418at2759"/>
<dbReference type="GO" id="GO:0020037">
    <property type="term" value="F:heme binding"/>
    <property type="evidence" value="ECO:0007669"/>
    <property type="project" value="InterPro"/>
</dbReference>
<dbReference type="InterPro" id="IPR002401">
    <property type="entry name" value="Cyt_P450_E_grp-I"/>
</dbReference>
<dbReference type="PANTHER" id="PTHR24305">
    <property type="entry name" value="CYTOCHROME P450"/>
    <property type="match status" value="1"/>
</dbReference>
<dbReference type="Gene3D" id="1.10.630.10">
    <property type="entry name" value="Cytochrome P450"/>
    <property type="match status" value="1"/>
</dbReference>
<organism evidence="9 10">
    <name type="scientific">Lophium mytilinum</name>
    <dbReference type="NCBI Taxonomy" id="390894"/>
    <lineage>
        <taxon>Eukaryota</taxon>
        <taxon>Fungi</taxon>
        <taxon>Dikarya</taxon>
        <taxon>Ascomycota</taxon>
        <taxon>Pezizomycotina</taxon>
        <taxon>Dothideomycetes</taxon>
        <taxon>Pleosporomycetidae</taxon>
        <taxon>Mytilinidiales</taxon>
        <taxon>Mytilinidiaceae</taxon>
        <taxon>Lophium</taxon>
    </lineage>
</organism>
<dbReference type="InterPro" id="IPR001128">
    <property type="entry name" value="Cyt_P450"/>
</dbReference>
<evidence type="ECO:0000256" key="7">
    <source>
        <dbReference type="PIRSR" id="PIRSR602401-1"/>
    </source>
</evidence>
<gene>
    <name evidence="9" type="ORF">BU16DRAFT_550111</name>
</gene>
<evidence type="ECO:0000256" key="6">
    <source>
        <dbReference type="ARBA" id="ARBA00023033"/>
    </source>
</evidence>
<dbReference type="InterPro" id="IPR017972">
    <property type="entry name" value="Cyt_P450_CS"/>
</dbReference>
<feature type="binding site" description="axial binding residue" evidence="7">
    <location>
        <position position="345"/>
    </location>
    <ligand>
        <name>heme</name>
        <dbReference type="ChEBI" id="CHEBI:30413"/>
    </ligand>
    <ligandPart>
        <name>Fe</name>
        <dbReference type="ChEBI" id="CHEBI:18248"/>
    </ligandPart>
</feature>
<dbReference type="Pfam" id="PF00067">
    <property type="entry name" value="p450"/>
    <property type="match status" value="2"/>
</dbReference>
<accession>A0A6A6QRY9</accession>
<evidence type="ECO:0000256" key="3">
    <source>
        <dbReference type="ARBA" id="ARBA00022723"/>
    </source>
</evidence>
<dbReference type="EMBL" id="MU004189">
    <property type="protein sequence ID" value="KAF2495278.1"/>
    <property type="molecule type" value="Genomic_DNA"/>
</dbReference>
<dbReference type="PRINTS" id="PR00463">
    <property type="entry name" value="EP450I"/>
</dbReference>
<proteinExistence type="inferred from homology"/>
<dbReference type="InterPro" id="IPR036396">
    <property type="entry name" value="Cyt_P450_sf"/>
</dbReference>
<evidence type="ECO:0000256" key="4">
    <source>
        <dbReference type="ARBA" id="ARBA00023002"/>
    </source>
</evidence>
<keyword evidence="7 8" id="KW-0349">Heme</keyword>
<dbReference type="InterPro" id="IPR050121">
    <property type="entry name" value="Cytochrome_P450_monoxygenase"/>
</dbReference>
<evidence type="ECO:0000256" key="1">
    <source>
        <dbReference type="ARBA" id="ARBA00001971"/>
    </source>
</evidence>
<evidence type="ECO:0000256" key="8">
    <source>
        <dbReference type="RuleBase" id="RU000461"/>
    </source>
</evidence>
<keyword evidence="10" id="KW-1185">Reference proteome</keyword>
<evidence type="ECO:0000256" key="5">
    <source>
        <dbReference type="ARBA" id="ARBA00023004"/>
    </source>
</evidence>
<protein>
    <submittedName>
        <fullName evidence="9">Cytochrome P450</fullName>
    </submittedName>
</protein>
<dbReference type="AlphaFoldDB" id="A0A6A6QRY9"/>
<sequence length="407" mass="45926">MAISSQLPLLLLVASITYATSLAIYSLYLSPIAKFTGPKLAALTKWYEACYDIVYNNGGKFSFKFEELYTRNPKADKLEWMAYRFGIPSNTFATVPHELHRLRRPPLNPMLTGKMVMLHNGYTAYIGDVTMEYAFGFCYDKLKSPGFQDSMHEAFLAAYRFGHVQTHFPFFLPDLVALCTRLTQGEDLSTKPPSRPTVMHEILTSTLPPAEKNITRLVDESTTVVGAGIMTTAWVLSVTTFHVTNNVRIHQRLRSELFEALPDPTQPLDWVRLEQLPYLAACVKERLRLGFGVATRMPRLAEGVMRVFADPNAFIPERWLGNPKTASGKPLEHYFNPFGGGSRICLGLNLAYAEIYLGLAAVVRRFTFELYETDESDFHIQYDFFMPVAKLDSKGLRVTVTSDVLDG</sequence>
<dbReference type="CDD" id="cd11062">
    <property type="entry name" value="CYP58-like"/>
    <property type="match status" value="1"/>
</dbReference>
<reference evidence="9" key="1">
    <citation type="journal article" date="2020" name="Stud. Mycol.">
        <title>101 Dothideomycetes genomes: a test case for predicting lifestyles and emergence of pathogens.</title>
        <authorList>
            <person name="Haridas S."/>
            <person name="Albert R."/>
            <person name="Binder M."/>
            <person name="Bloem J."/>
            <person name="Labutti K."/>
            <person name="Salamov A."/>
            <person name="Andreopoulos B."/>
            <person name="Baker S."/>
            <person name="Barry K."/>
            <person name="Bills G."/>
            <person name="Bluhm B."/>
            <person name="Cannon C."/>
            <person name="Castanera R."/>
            <person name="Culley D."/>
            <person name="Daum C."/>
            <person name="Ezra D."/>
            <person name="Gonzalez J."/>
            <person name="Henrissat B."/>
            <person name="Kuo A."/>
            <person name="Liang C."/>
            <person name="Lipzen A."/>
            <person name="Lutzoni F."/>
            <person name="Magnuson J."/>
            <person name="Mondo S."/>
            <person name="Nolan M."/>
            <person name="Ohm R."/>
            <person name="Pangilinan J."/>
            <person name="Park H.-J."/>
            <person name="Ramirez L."/>
            <person name="Alfaro M."/>
            <person name="Sun H."/>
            <person name="Tritt A."/>
            <person name="Yoshinaga Y."/>
            <person name="Zwiers L.-H."/>
            <person name="Turgeon B."/>
            <person name="Goodwin S."/>
            <person name="Spatafora J."/>
            <person name="Crous P."/>
            <person name="Grigoriev I."/>
        </authorList>
    </citation>
    <scope>NUCLEOTIDE SEQUENCE</scope>
    <source>
        <strain evidence="9">CBS 269.34</strain>
    </source>
</reference>
<evidence type="ECO:0000313" key="9">
    <source>
        <dbReference type="EMBL" id="KAF2495278.1"/>
    </source>
</evidence>
<dbReference type="SUPFAM" id="SSF48264">
    <property type="entry name" value="Cytochrome P450"/>
    <property type="match status" value="1"/>
</dbReference>
<evidence type="ECO:0000313" key="10">
    <source>
        <dbReference type="Proteomes" id="UP000799750"/>
    </source>
</evidence>
<dbReference type="GO" id="GO:0005506">
    <property type="term" value="F:iron ion binding"/>
    <property type="evidence" value="ECO:0007669"/>
    <property type="project" value="InterPro"/>
</dbReference>
<dbReference type="GO" id="GO:0004497">
    <property type="term" value="F:monooxygenase activity"/>
    <property type="evidence" value="ECO:0007669"/>
    <property type="project" value="UniProtKB-KW"/>
</dbReference>
<keyword evidence="5 7" id="KW-0408">Iron</keyword>
<dbReference type="Proteomes" id="UP000799750">
    <property type="component" value="Unassembled WGS sequence"/>
</dbReference>
<comment type="similarity">
    <text evidence="2 8">Belongs to the cytochrome P450 family.</text>
</comment>
<dbReference type="PANTHER" id="PTHR24305:SF157">
    <property type="entry name" value="N-ACETYLTRYPTOPHAN 6-HYDROXYLASE IVOC-RELATED"/>
    <property type="match status" value="1"/>
</dbReference>
<keyword evidence="3 7" id="KW-0479">Metal-binding</keyword>
<dbReference type="PROSITE" id="PS00086">
    <property type="entry name" value="CYTOCHROME_P450"/>
    <property type="match status" value="1"/>
</dbReference>
<keyword evidence="4 8" id="KW-0560">Oxidoreductase</keyword>
<comment type="cofactor">
    <cofactor evidence="1 7">
        <name>heme</name>
        <dbReference type="ChEBI" id="CHEBI:30413"/>
    </cofactor>
</comment>